<dbReference type="Pfam" id="PF00494">
    <property type="entry name" value="SQS_PSY"/>
    <property type="match status" value="1"/>
</dbReference>
<keyword evidence="5" id="KW-1185">Reference proteome</keyword>
<dbReference type="InterPro" id="IPR033904">
    <property type="entry name" value="Trans_IPPS_HH"/>
</dbReference>
<dbReference type="SFLD" id="SFLDG01018">
    <property type="entry name" value="Squalene/Phytoene_Synthase_Lik"/>
    <property type="match status" value="1"/>
</dbReference>
<dbReference type="SFLD" id="SFLDS00005">
    <property type="entry name" value="Isoprenoid_Synthase_Type_I"/>
    <property type="match status" value="1"/>
</dbReference>
<gene>
    <name evidence="4" type="ORF">JCM16418_4343</name>
</gene>
<evidence type="ECO:0000256" key="3">
    <source>
        <dbReference type="ARBA" id="ARBA00022746"/>
    </source>
</evidence>
<dbReference type="InterPro" id="IPR044843">
    <property type="entry name" value="Trans_IPPS_bact-type"/>
</dbReference>
<name>W7YZR9_9BACL</name>
<sequence length="287" mass="32666">MNEDILKQCEDMIAKGSSSFYQAFQGLPSPRREAVYVIYAFCRMIDDSVDEPDESPYSIYELRHYFSNLDDAKGHFIWPALRWLFASFPQLDPGPFLRQMEGQLTDLVQTSYNTMAELEHYCYLVAGTVGEMLLPVLRNESNADVVASGIALGKGMQIVNIIRDVGEDSRRGRRYIPLELMVRHGYTEHALLHGEVNTSFISMIHELKQTAMIWFEKGLENVHSYPPSSGLAVELAAAFYGSILEAVEENHYDVFSRRAIVNDERKRSMYRNIATKYARVGVTEGVL</sequence>
<organism evidence="4 5">
    <name type="scientific">Paenibacillus pini JCM 16418</name>
    <dbReference type="NCBI Taxonomy" id="1236976"/>
    <lineage>
        <taxon>Bacteria</taxon>
        <taxon>Bacillati</taxon>
        <taxon>Bacillota</taxon>
        <taxon>Bacilli</taxon>
        <taxon>Bacillales</taxon>
        <taxon>Paenibacillaceae</taxon>
        <taxon>Paenibacillus</taxon>
    </lineage>
</organism>
<protein>
    <submittedName>
        <fullName evidence="4">Phytoene synthase</fullName>
    </submittedName>
</protein>
<dbReference type="InterPro" id="IPR008949">
    <property type="entry name" value="Isoprenoid_synthase_dom_sf"/>
</dbReference>
<dbReference type="EMBL" id="BAVZ01000019">
    <property type="protein sequence ID" value="GAF10166.1"/>
    <property type="molecule type" value="Genomic_DNA"/>
</dbReference>
<dbReference type="SFLD" id="SFLDG01212">
    <property type="entry name" value="Phytoene_synthase_like"/>
    <property type="match status" value="1"/>
</dbReference>
<dbReference type="AlphaFoldDB" id="W7YZR9"/>
<dbReference type="OrthoDB" id="9787280at2"/>
<dbReference type="GO" id="GO:0004311">
    <property type="term" value="F:geranylgeranyl diphosphate synthase activity"/>
    <property type="evidence" value="ECO:0007669"/>
    <property type="project" value="InterPro"/>
</dbReference>
<dbReference type="RefSeq" id="WP_036652360.1">
    <property type="nucleotide sequence ID" value="NZ_BAVZ01000019.1"/>
</dbReference>
<comment type="pathway">
    <text evidence="1">Carotenoid biosynthesis.</text>
</comment>
<dbReference type="SUPFAM" id="SSF48576">
    <property type="entry name" value="Terpenoid synthases"/>
    <property type="match status" value="1"/>
</dbReference>
<evidence type="ECO:0000256" key="2">
    <source>
        <dbReference type="ARBA" id="ARBA00022679"/>
    </source>
</evidence>
<dbReference type="PROSITE" id="PS01045">
    <property type="entry name" value="SQUALEN_PHYTOEN_SYN_2"/>
    <property type="match status" value="1"/>
</dbReference>
<dbReference type="CDD" id="cd00683">
    <property type="entry name" value="Trans_IPPS_HH"/>
    <property type="match status" value="1"/>
</dbReference>
<dbReference type="GO" id="GO:0051996">
    <property type="term" value="F:squalene synthase [NAD(P)H] activity"/>
    <property type="evidence" value="ECO:0007669"/>
    <property type="project" value="InterPro"/>
</dbReference>
<dbReference type="Gene3D" id="1.10.600.10">
    <property type="entry name" value="Farnesyl Diphosphate Synthase"/>
    <property type="match status" value="1"/>
</dbReference>
<proteinExistence type="predicted"/>
<accession>W7YZR9</accession>
<evidence type="ECO:0000313" key="5">
    <source>
        <dbReference type="Proteomes" id="UP000019364"/>
    </source>
</evidence>
<dbReference type="PROSITE" id="PS01044">
    <property type="entry name" value="SQUALEN_PHYTOEN_SYN_1"/>
    <property type="match status" value="1"/>
</dbReference>
<dbReference type="GO" id="GO:0016117">
    <property type="term" value="P:carotenoid biosynthetic process"/>
    <property type="evidence" value="ECO:0007669"/>
    <property type="project" value="UniProtKB-KW"/>
</dbReference>
<dbReference type="Proteomes" id="UP000019364">
    <property type="component" value="Unassembled WGS sequence"/>
</dbReference>
<comment type="caution">
    <text evidence="4">The sequence shown here is derived from an EMBL/GenBank/DDBJ whole genome shotgun (WGS) entry which is preliminary data.</text>
</comment>
<keyword evidence="3" id="KW-0125">Carotenoid biosynthesis</keyword>
<dbReference type="InterPro" id="IPR019845">
    <property type="entry name" value="Squalene/phytoene_synthase_CS"/>
</dbReference>
<keyword evidence="2" id="KW-0808">Transferase</keyword>
<dbReference type="PANTHER" id="PTHR31480">
    <property type="entry name" value="BIFUNCTIONAL LYCOPENE CYCLASE/PHYTOENE SYNTHASE"/>
    <property type="match status" value="1"/>
</dbReference>
<dbReference type="eggNOG" id="COG1562">
    <property type="taxonomic scope" value="Bacteria"/>
</dbReference>
<dbReference type="STRING" id="1236976.JCM16418_4343"/>
<evidence type="ECO:0000313" key="4">
    <source>
        <dbReference type="EMBL" id="GAF10166.1"/>
    </source>
</evidence>
<reference evidence="4 5" key="1">
    <citation type="journal article" date="2014" name="Genome Announc.">
        <title>Draft Genome Sequence of Paenibacillus pini JCM 16418T, Isolated from the Rhizosphere of Pine Tree.</title>
        <authorList>
            <person name="Yuki M."/>
            <person name="Oshima K."/>
            <person name="Suda W."/>
            <person name="Oshida Y."/>
            <person name="Kitamura K."/>
            <person name="Iida Y."/>
            <person name="Hattori M."/>
            <person name="Ohkuma M."/>
        </authorList>
    </citation>
    <scope>NUCLEOTIDE SEQUENCE [LARGE SCALE GENOMIC DNA]</scope>
    <source>
        <strain evidence="4 5">JCM 16418</strain>
    </source>
</reference>
<dbReference type="InterPro" id="IPR002060">
    <property type="entry name" value="Squ/phyt_synthse"/>
</dbReference>
<evidence type="ECO:0000256" key="1">
    <source>
        <dbReference type="ARBA" id="ARBA00004829"/>
    </source>
</evidence>